<gene>
    <name evidence="2" type="ORF">G9X64_06935</name>
</gene>
<evidence type="ECO:0000313" key="2">
    <source>
        <dbReference type="EMBL" id="NNU36221.1"/>
    </source>
</evidence>
<comment type="caution">
    <text evidence="2">The sequence shown here is derived from an EMBL/GenBank/DDBJ whole genome shotgun (WGS) entry which is preliminary data.</text>
</comment>
<proteinExistence type="predicted"/>
<reference evidence="2 3" key="1">
    <citation type="submission" date="2020-02" db="EMBL/GenBank/DDBJ databases">
        <authorList>
            <person name="Sun Q."/>
        </authorList>
    </citation>
    <scope>NUCLEOTIDE SEQUENCE [LARGE SCALE GENOMIC DNA]</scope>
    <source>
        <strain evidence="2 3">CCBAU 03386</strain>
    </source>
</reference>
<dbReference type="InterPro" id="IPR000792">
    <property type="entry name" value="Tscrpt_reg_LuxR_C"/>
</dbReference>
<dbReference type="AlphaFoldDB" id="A0A7Y3WDU7"/>
<evidence type="ECO:0000313" key="3">
    <source>
        <dbReference type="Proteomes" id="UP000519972"/>
    </source>
</evidence>
<dbReference type="InterPro" id="IPR036388">
    <property type="entry name" value="WH-like_DNA-bd_sf"/>
</dbReference>
<sequence>MRGNNYKQIAYLSGLSTRTVEGYVATAVRKLKAHNRTEAILRALELGYINSI</sequence>
<organism evidence="2 3">
    <name type="scientific">Rhizobium sophorae</name>
    <dbReference type="NCBI Taxonomy" id="1535242"/>
    <lineage>
        <taxon>Bacteria</taxon>
        <taxon>Pseudomonadati</taxon>
        <taxon>Pseudomonadota</taxon>
        <taxon>Alphaproteobacteria</taxon>
        <taxon>Hyphomicrobiales</taxon>
        <taxon>Rhizobiaceae</taxon>
        <taxon>Rhizobium/Agrobacterium group</taxon>
        <taxon>Rhizobium</taxon>
    </lineage>
</organism>
<name>A0A7Y3WDU7_9HYPH</name>
<dbReference type="Pfam" id="PF00196">
    <property type="entry name" value="GerE"/>
    <property type="match status" value="1"/>
</dbReference>
<dbReference type="GO" id="GO:0006355">
    <property type="term" value="P:regulation of DNA-templated transcription"/>
    <property type="evidence" value="ECO:0007669"/>
    <property type="project" value="InterPro"/>
</dbReference>
<dbReference type="SMART" id="SM00421">
    <property type="entry name" value="HTH_LUXR"/>
    <property type="match status" value="1"/>
</dbReference>
<dbReference type="InterPro" id="IPR016032">
    <property type="entry name" value="Sig_transdc_resp-reg_C-effctor"/>
</dbReference>
<evidence type="ECO:0000259" key="1">
    <source>
        <dbReference type="PROSITE" id="PS50043"/>
    </source>
</evidence>
<dbReference type="EMBL" id="JABFCN010000011">
    <property type="protein sequence ID" value="NNU36221.1"/>
    <property type="molecule type" value="Genomic_DNA"/>
</dbReference>
<dbReference type="RefSeq" id="WP_171376234.1">
    <property type="nucleotide sequence ID" value="NZ_JABFCN010000011.1"/>
</dbReference>
<dbReference type="SUPFAM" id="SSF46894">
    <property type="entry name" value="C-terminal effector domain of the bipartite response regulators"/>
    <property type="match status" value="1"/>
</dbReference>
<protein>
    <submittedName>
        <fullName evidence="2">Response regulator transcription factor</fullName>
    </submittedName>
</protein>
<keyword evidence="3" id="KW-1185">Reference proteome</keyword>
<dbReference type="PROSITE" id="PS50043">
    <property type="entry name" value="HTH_LUXR_2"/>
    <property type="match status" value="1"/>
</dbReference>
<dbReference type="Proteomes" id="UP000519972">
    <property type="component" value="Unassembled WGS sequence"/>
</dbReference>
<dbReference type="GO" id="GO:0003677">
    <property type="term" value="F:DNA binding"/>
    <property type="evidence" value="ECO:0007669"/>
    <property type="project" value="InterPro"/>
</dbReference>
<feature type="domain" description="HTH luxR-type" evidence="1">
    <location>
        <begin position="1"/>
        <end position="47"/>
    </location>
</feature>
<dbReference type="Gene3D" id="1.10.10.10">
    <property type="entry name" value="Winged helix-like DNA-binding domain superfamily/Winged helix DNA-binding domain"/>
    <property type="match status" value="1"/>
</dbReference>
<accession>A0A7Y3WDU7</accession>